<evidence type="ECO:0000256" key="1">
    <source>
        <dbReference type="ARBA" id="ARBA00023125"/>
    </source>
</evidence>
<dbReference type="PRINTS" id="PR00040">
    <property type="entry name" value="HTHMERR"/>
</dbReference>
<dbReference type="Proteomes" id="UP000605568">
    <property type="component" value="Unassembled WGS sequence"/>
</dbReference>
<proteinExistence type="predicted"/>
<dbReference type="EMBL" id="BNAR01000002">
    <property type="protein sequence ID" value="GHH33107.1"/>
    <property type="molecule type" value="Genomic_DNA"/>
</dbReference>
<evidence type="ECO:0000256" key="2">
    <source>
        <dbReference type="SAM" id="MobiDB-lite"/>
    </source>
</evidence>
<dbReference type="Gene3D" id="1.10.1660.10">
    <property type="match status" value="1"/>
</dbReference>
<reference evidence="5" key="1">
    <citation type="journal article" date="2019" name="Int. J. Syst. Evol. Microbiol.">
        <title>The Global Catalogue of Microorganisms (GCM) 10K type strain sequencing project: providing services to taxonomists for standard genome sequencing and annotation.</title>
        <authorList>
            <consortium name="The Broad Institute Genomics Platform"/>
            <consortium name="The Broad Institute Genome Sequencing Center for Infectious Disease"/>
            <person name="Wu L."/>
            <person name="Ma J."/>
        </authorList>
    </citation>
    <scope>NUCLEOTIDE SEQUENCE [LARGE SCALE GENOMIC DNA]</scope>
    <source>
        <strain evidence="5">CGMCC 4.7367</strain>
    </source>
</reference>
<feature type="domain" description="HTH merR-type" evidence="3">
    <location>
        <begin position="10"/>
        <end position="79"/>
    </location>
</feature>
<feature type="region of interest" description="Disordered" evidence="2">
    <location>
        <begin position="334"/>
        <end position="353"/>
    </location>
</feature>
<gene>
    <name evidence="4" type="ORF">GCM10017774_15030</name>
</gene>
<dbReference type="SUPFAM" id="SSF46955">
    <property type="entry name" value="Putative DNA-binding domain"/>
    <property type="match status" value="1"/>
</dbReference>
<evidence type="ECO:0000313" key="4">
    <source>
        <dbReference type="EMBL" id="GHH33107.1"/>
    </source>
</evidence>
<dbReference type="Pfam" id="PF13411">
    <property type="entry name" value="MerR_1"/>
    <property type="match status" value="1"/>
</dbReference>
<dbReference type="PANTHER" id="PTHR30204">
    <property type="entry name" value="REDOX-CYCLING DRUG-SENSING TRANSCRIPTIONAL ACTIVATOR SOXR"/>
    <property type="match status" value="1"/>
</dbReference>
<name>A0ABQ3MAN4_9PSEU</name>
<dbReference type="InterPro" id="IPR009061">
    <property type="entry name" value="DNA-bd_dom_put_sf"/>
</dbReference>
<organism evidence="4 5">
    <name type="scientific">Lentzea cavernae</name>
    <dbReference type="NCBI Taxonomy" id="2020703"/>
    <lineage>
        <taxon>Bacteria</taxon>
        <taxon>Bacillati</taxon>
        <taxon>Actinomycetota</taxon>
        <taxon>Actinomycetes</taxon>
        <taxon>Pseudonocardiales</taxon>
        <taxon>Pseudonocardiaceae</taxon>
        <taxon>Lentzea</taxon>
    </lineage>
</organism>
<accession>A0ABQ3MAN4</accession>
<dbReference type="InterPro" id="IPR000551">
    <property type="entry name" value="MerR-type_HTH_dom"/>
</dbReference>
<dbReference type="InterPro" id="IPR047057">
    <property type="entry name" value="MerR_fam"/>
</dbReference>
<protein>
    <submittedName>
        <fullName evidence="4">MerR family transcriptional regulator</fullName>
    </submittedName>
</protein>
<dbReference type="PROSITE" id="PS50937">
    <property type="entry name" value="HTH_MERR_2"/>
    <property type="match status" value="1"/>
</dbReference>
<dbReference type="CDD" id="cd00592">
    <property type="entry name" value="HTH_MerR-like"/>
    <property type="match status" value="1"/>
</dbReference>
<dbReference type="SMART" id="SM00422">
    <property type="entry name" value="HTH_MERR"/>
    <property type="match status" value="1"/>
</dbReference>
<keyword evidence="1" id="KW-0238">DNA-binding</keyword>
<sequence>MVGVMDDNRLYAIGEVARRTGLSVSAIRFYSDEGVVAPARVTDAGHRHYDVHAIARLEFVSTLRELDAGLEDIRRLLDGSVTLTDLATAHLSRLDDQARRIRSRRAVLRTIAKQHTEAEQVVLLHKLAGMSDEDRDRLMDDFWAEISEDLQISSDFLDIMRNGPLVLPDEPSTEQLEAWIELADLLRDPGFRREVREALHATFSTPDAAVMTSTKMVDAFKRGGEILGRANDAQQAGAPADSPLGREIAAEYTAHLGEIAETPDSPRFRRKLAADVLNIERWHLEALEEEEASGDPYARYQSLVAIIDGSAQQAAEFKPFAWLSAALTASADHTLSPGRATRECPPSGDVAEA</sequence>
<evidence type="ECO:0000313" key="5">
    <source>
        <dbReference type="Proteomes" id="UP000605568"/>
    </source>
</evidence>
<evidence type="ECO:0000259" key="3">
    <source>
        <dbReference type="PROSITE" id="PS50937"/>
    </source>
</evidence>
<dbReference type="PANTHER" id="PTHR30204:SF93">
    <property type="entry name" value="HTH MERR-TYPE DOMAIN-CONTAINING PROTEIN"/>
    <property type="match status" value="1"/>
</dbReference>
<keyword evidence="5" id="KW-1185">Reference proteome</keyword>
<comment type="caution">
    <text evidence="4">The sequence shown here is derived from an EMBL/GenBank/DDBJ whole genome shotgun (WGS) entry which is preliminary data.</text>
</comment>